<proteinExistence type="predicted"/>
<dbReference type="InterPro" id="IPR009839">
    <property type="entry name" value="SseB_N"/>
</dbReference>
<reference evidence="2 3" key="1">
    <citation type="submission" date="2016-01" db="EMBL/GenBank/DDBJ databases">
        <title>The new phylogeny of the genus Mycobacterium.</title>
        <authorList>
            <person name="Tarcisio F."/>
            <person name="Conor M."/>
            <person name="Antonella G."/>
            <person name="Elisabetta G."/>
            <person name="Giulia F.S."/>
            <person name="Sara T."/>
            <person name="Anna F."/>
            <person name="Clotilde B."/>
            <person name="Roberto B."/>
            <person name="Veronica D.S."/>
            <person name="Fabio R."/>
            <person name="Monica P."/>
            <person name="Olivier J."/>
            <person name="Enrico T."/>
            <person name="Nicola S."/>
        </authorList>
    </citation>
    <scope>NUCLEOTIDE SEQUENCE [LARGE SCALE GENOMIC DNA]</scope>
    <source>
        <strain evidence="2 3">DSM 45166</strain>
    </source>
</reference>
<feature type="domain" description="SseB protein N-terminal" evidence="1">
    <location>
        <begin position="152"/>
        <end position="249"/>
    </location>
</feature>
<dbReference type="AlphaFoldDB" id="A0A1X1XEH1"/>
<sequence>MTSRNDEANAVSLVDHSVLRRAVAEFAAQPGQQRCYDVLRSCMYGELLLDTTGSSALTGTPFAHGSELRIHGGSGPNGGKALFAFTRNEEIARRHPPGTATQSLVQSAVATLEFARSQGYAWLYIDPAGPTCALSATEIDFALRNPNNETIKKALADFSDGLIDRQAVLQVLRQDGPLLLGADDSVAGKVGIRVLEHDEGSSLLAFTSAPEVVAYNPADAVMALTTHQVLGRLREQGHRGIVINPARPHIAFSITELFGGDPDHAAGAH</sequence>
<dbReference type="RefSeq" id="WP_084264222.1">
    <property type="nucleotide sequence ID" value="NZ_LQPE01000168.1"/>
</dbReference>
<dbReference type="OrthoDB" id="5116169at2"/>
<keyword evidence="3" id="KW-1185">Reference proteome</keyword>
<dbReference type="Pfam" id="PF07179">
    <property type="entry name" value="SseB"/>
    <property type="match status" value="2"/>
</dbReference>
<accession>A0A1X1XEH1</accession>
<name>A0A1X1XEH1_9MYCO</name>
<protein>
    <recommendedName>
        <fullName evidence="1">SseB protein N-terminal domain-containing protein</fullName>
    </recommendedName>
</protein>
<comment type="caution">
    <text evidence="2">The sequence shown here is derived from an EMBL/GenBank/DDBJ whole genome shotgun (WGS) entry which is preliminary data.</text>
</comment>
<evidence type="ECO:0000313" key="3">
    <source>
        <dbReference type="Proteomes" id="UP000193487"/>
    </source>
</evidence>
<organism evidence="2 3">
    <name type="scientific">Mycobacterium kyorinense</name>
    <dbReference type="NCBI Taxonomy" id="487514"/>
    <lineage>
        <taxon>Bacteria</taxon>
        <taxon>Bacillati</taxon>
        <taxon>Actinomycetota</taxon>
        <taxon>Actinomycetes</taxon>
        <taxon>Mycobacteriales</taxon>
        <taxon>Mycobacteriaceae</taxon>
        <taxon>Mycobacterium</taxon>
    </lineage>
</organism>
<evidence type="ECO:0000259" key="1">
    <source>
        <dbReference type="Pfam" id="PF07179"/>
    </source>
</evidence>
<dbReference type="Proteomes" id="UP000193487">
    <property type="component" value="Unassembled WGS sequence"/>
</dbReference>
<evidence type="ECO:0000313" key="2">
    <source>
        <dbReference type="EMBL" id="ORV97212.1"/>
    </source>
</evidence>
<dbReference type="EMBL" id="LQPE01000168">
    <property type="protein sequence ID" value="ORV97212.1"/>
    <property type="molecule type" value="Genomic_DNA"/>
</dbReference>
<feature type="domain" description="SseB protein N-terminal" evidence="1">
    <location>
        <begin position="19"/>
        <end position="139"/>
    </location>
</feature>
<gene>
    <name evidence="2" type="ORF">AWC14_15335</name>
</gene>